<dbReference type="Proteomes" id="UP001172457">
    <property type="component" value="Chromosome 1"/>
</dbReference>
<reference evidence="1" key="1">
    <citation type="submission" date="2023-03" db="EMBL/GenBank/DDBJ databases">
        <title>Chromosome-scale reference genome and RAD-based genetic map of yellow starthistle (Centaurea solstitialis) reveal putative structural variation and QTLs associated with invader traits.</title>
        <authorList>
            <person name="Reatini B."/>
            <person name="Cang F.A."/>
            <person name="Jiang Q."/>
            <person name="Mckibben M.T.W."/>
            <person name="Barker M.S."/>
            <person name="Rieseberg L.H."/>
            <person name="Dlugosch K.M."/>
        </authorList>
    </citation>
    <scope>NUCLEOTIDE SEQUENCE</scope>
    <source>
        <strain evidence="1">CAN-66</strain>
        <tissue evidence="1">Leaf</tissue>
    </source>
</reference>
<evidence type="ECO:0000313" key="2">
    <source>
        <dbReference type="Proteomes" id="UP001172457"/>
    </source>
</evidence>
<accession>A0AA38U0X1</accession>
<name>A0AA38U0X1_9ASTR</name>
<organism evidence="1 2">
    <name type="scientific">Centaurea solstitialis</name>
    <name type="common">yellow star-thistle</name>
    <dbReference type="NCBI Taxonomy" id="347529"/>
    <lineage>
        <taxon>Eukaryota</taxon>
        <taxon>Viridiplantae</taxon>
        <taxon>Streptophyta</taxon>
        <taxon>Embryophyta</taxon>
        <taxon>Tracheophyta</taxon>
        <taxon>Spermatophyta</taxon>
        <taxon>Magnoliopsida</taxon>
        <taxon>eudicotyledons</taxon>
        <taxon>Gunneridae</taxon>
        <taxon>Pentapetalae</taxon>
        <taxon>asterids</taxon>
        <taxon>campanulids</taxon>
        <taxon>Asterales</taxon>
        <taxon>Asteraceae</taxon>
        <taxon>Carduoideae</taxon>
        <taxon>Cardueae</taxon>
        <taxon>Centaureinae</taxon>
        <taxon>Centaurea</taxon>
    </lineage>
</organism>
<sequence>MIREDEGFSHYPFDPTAVLPSEVETTISEEERANNVKFVKNRERHANHRADLSQHFYGWRQGSGKVLVPVATPSRMNWYQLSSKKIDIAMPIGMRLKTTVDELIMISKVQCFKNRFFSRTGVMAGSRFNPVLSV</sequence>
<gene>
    <name evidence="1" type="ORF">OSB04_001087</name>
</gene>
<proteinExistence type="predicted"/>
<comment type="caution">
    <text evidence="1">The sequence shown here is derived from an EMBL/GenBank/DDBJ whole genome shotgun (WGS) entry which is preliminary data.</text>
</comment>
<evidence type="ECO:0000313" key="1">
    <source>
        <dbReference type="EMBL" id="KAJ9565121.1"/>
    </source>
</evidence>
<keyword evidence="2" id="KW-1185">Reference proteome</keyword>
<protein>
    <submittedName>
        <fullName evidence="1">Uncharacterized protein</fullName>
    </submittedName>
</protein>
<dbReference type="EMBL" id="JARYMX010000001">
    <property type="protein sequence ID" value="KAJ9565121.1"/>
    <property type="molecule type" value="Genomic_DNA"/>
</dbReference>
<dbReference type="AlphaFoldDB" id="A0AA38U0X1"/>